<dbReference type="SUPFAM" id="SSF55718">
    <property type="entry name" value="SCP-like"/>
    <property type="match status" value="1"/>
</dbReference>
<evidence type="ECO:0000313" key="3">
    <source>
        <dbReference type="Proteomes" id="UP000215590"/>
    </source>
</evidence>
<dbReference type="OrthoDB" id="8479080at2"/>
<dbReference type="Pfam" id="PF02036">
    <property type="entry name" value="SCP2"/>
    <property type="match status" value="1"/>
</dbReference>
<evidence type="ECO:0000259" key="1">
    <source>
        <dbReference type="Pfam" id="PF02036"/>
    </source>
</evidence>
<keyword evidence="3" id="KW-1185">Reference proteome</keyword>
<name>A0A256FJ67_9HYPH</name>
<gene>
    <name evidence="2" type="ORF">CEV31_3288</name>
</gene>
<accession>A0A256FJ67</accession>
<dbReference type="AlphaFoldDB" id="A0A256FJ67"/>
<reference evidence="2 3" key="1">
    <citation type="submission" date="2017-07" db="EMBL/GenBank/DDBJ databases">
        <title>Phylogenetic study on the rhizospheric bacterium Ochrobactrum sp. A44.</title>
        <authorList>
            <person name="Krzyzanowska D.M."/>
            <person name="Ossowicki A."/>
            <person name="Rajewska M."/>
            <person name="Maciag T."/>
            <person name="Kaczynski Z."/>
            <person name="Czerwicka M."/>
            <person name="Jafra S."/>
        </authorList>
    </citation>
    <scope>NUCLEOTIDE SEQUENCE [LARGE SCALE GENOMIC DNA]</scope>
    <source>
        <strain evidence="2 3">DSM 7216</strain>
    </source>
</reference>
<dbReference type="Proteomes" id="UP000215590">
    <property type="component" value="Unassembled WGS sequence"/>
</dbReference>
<dbReference type="Gene3D" id="3.30.1050.10">
    <property type="entry name" value="SCP2 sterol-binding domain"/>
    <property type="match status" value="1"/>
</dbReference>
<dbReference type="EMBL" id="NNRJ01000051">
    <property type="protein sequence ID" value="OYR14894.1"/>
    <property type="molecule type" value="Genomic_DNA"/>
</dbReference>
<organism evidence="2 3">
    <name type="scientific">Brucella thiophenivorans</name>
    <dbReference type="NCBI Taxonomy" id="571255"/>
    <lineage>
        <taxon>Bacteria</taxon>
        <taxon>Pseudomonadati</taxon>
        <taxon>Pseudomonadota</taxon>
        <taxon>Alphaproteobacteria</taxon>
        <taxon>Hyphomicrobiales</taxon>
        <taxon>Brucellaceae</taxon>
        <taxon>Brucella/Ochrobactrum group</taxon>
        <taxon>Brucella</taxon>
    </lineage>
</organism>
<protein>
    <submittedName>
        <fullName evidence="2">SCP-2 sterol transfer family protein</fullName>
    </submittedName>
</protein>
<comment type="caution">
    <text evidence="2">The sequence shown here is derived from an EMBL/GenBank/DDBJ whole genome shotgun (WGS) entry which is preliminary data.</text>
</comment>
<dbReference type="RefSeq" id="WP_094508453.1">
    <property type="nucleotide sequence ID" value="NZ_JBHEEK010000003.1"/>
</dbReference>
<sequence>MMKIPSAVAAPARLVPPFLLTPLFSRVFLQVIREHPGLFERLGEYVDKRFGFSPSDLPFMFVVEPSRPAISVFRKGAQVVTDAAIDGPLVMLLALLEGKLDGDALFFSRDITVTGDMEAMLALRNALDDCDVDLPSDLGKGAGPFAPIVRSIASYIREKALSAETPAEGERKWN</sequence>
<dbReference type="InterPro" id="IPR003033">
    <property type="entry name" value="SCP2_sterol-bd_dom"/>
</dbReference>
<proteinExistence type="predicted"/>
<feature type="domain" description="SCP2" evidence="1">
    <location>
        <begin position="40"/>
        <end position="128"/>
    </location>
</feature>
<evidence type="ECO:0000313" key="2">
    <source>
        <dbReference type="EMBL" id="OYR14894.1"/>
    </source>
</evidence>
<dbReference type="InterPro" id="IPR036527">
    <property type="entry name" value="SCP2_sterol-bd_dom_sf"/>
</dbReference>